<dbReference type="InterPro" id="IPR001757">
    <property type="entry name" value="P_typ_ATPase"/>
</dbReference>
<comment type="similarity">
    <text evidence="2">Belongs to the cation transport ATPase (P-type) (TC 3.A.3) family. Type IIA subfamily.</text>
</comment>
<dbReference type="SFLD" id="SFLDS00003">
    <property type="entry name" value="Haloacid_Dehalogenase"/>
    <property type="match status" value="1"/>
</dbReference>
<dbReference type="Gene3D" id="3.40.50.1000">
    <property type="entry name" value="HAD superfamily/HAD-like"/>
    <property type="match status" value="1"/>
</dbReference>
<evidence type="ECO:0000256" key="2">
    <source>
        <dbReference type="ARBA" id="ARBA00005675"/>
    </source>
</evidence>
<sequence>MFWYKYTKSHLEGELKTDLENGLTQAEAKNRFLKYGPNVLPGKKLDGWGRIFFRQFKSSLIYVLLVAAFLVLFVGELTDSLIILGVLIFNAGIGAVQEGKSERTLEHLKKLSEAEAEVIRGGRELVIHEKEVVVGDVLILQEGQKVTADSRVIFSSNLSTDEAAMTGETGAIEKKDVTLSEEKLSASSQYNMLFKGTNVLSGNGRAVVVGTGVNTELGKISKALLQPQTEIPLQKNIRKLSQVLVYAILVLLVLLFIFGINAGRGVKEMFEIVVALAVSVIPEGLPLVITLILVTGVWRMSRRNALVKKLQAVEALGQANVIAVDKTGTLTRNEMIIKKLFADDKIYTVTGSGYKPSGKITFVGQPAESDPDVIEAGTIASLASRASARFNDEDQVFKVAGDPTEAAMAVFGEKLNLGRGLLFKEYKEVAEIPFSYQNKYRAVFYEHKDKVLCAIAGAPEVLFKMSEKYLSAGQSKNSDLRSKKYFDEAFEEFSKEGLRVVAFGFKVLPKTHTLDKVENIVLGGLYGIEDSIRPEAAAAIKKAQDAGVKVVMITGDHRITARAIAAQAGIYREGDSIITGNELNSLGEHELVDKLDKVSVFARVTPDDKIKIIKAYKQKGLIVAMTGDGVNDAPSLVGADLGVAMGKIGTEVAKSAADIVLLDDNLFSIVAAIEEGRSMYKTIQKALLFLFSTALGELLTIVIALFAHLPMPVLAVQILWLNLITDPFIGIALALEEKEPNLLLPDFKKPSAYFVDFHMLFQMLLMGLTMAIGTLYLFNLYHSFDYVKALTISLTTLAVFQWYNGFNSRSPNKSIFNKSFFSNKYLWGALVLNFALQILAVHASFMQKILRTEGLSVAEWVTILGVSFSVIVVEELRKLVYRLIAAVKRHRTNGKNVQIKRA</sequence>
<keyword evidence="4" id="KW-0547">Nucleotide-binding</keyword>
<dbReference type="GO" id="GO:0030007">
    <property type="term" value="P:intracellular potassium ion homeostasis"/>
    <property type="evidence" value="ECO:0007669"/>
    <property type="project" value="TreeGrafter"/>
</dbReference>
<dbReference type="Pfam" id="PF00689">
    <property type="entry name" value="Cation_ATPase_C"/>
    <property type="match status" value="1"/>
</dbReference>
<evidence type="ECO:0000256" key="8">
    <source>
        <dbReference type="ARBA" id="ARBA00023136"/>
    </source>
</evidence>
<evidence type="ECO:0000256" key="1">
    <source>
        <dbReference type="ARBA" id="ARBA00004141"/>
    </source>
</evidence>
<dbReference type="Gene3D" id="1.20.1110.10">
    <property type="entry name" value="Calcium-transporting ATPase, transmembrane domain"/>
    <property type="match status" value="1"/>
</dbReference>
<dbReference type="Gene3D" id="2.70.150.10">
    <property type="entry name" value="Calcium-transporting ATPase, cytoplasmic transduction domain A"/>
    <property type="match status" value="1"/>
</dbReference>
<feature type="transmembrane region" description="Helical" evidence="9">
    <location>
        <begin position="857"/>
        <end position="873"/>
    </location>
</feature>
<feature type="transmembrane region" description="Helical" evidence="9">
    <location>
        <begin position="59"/>
        <end position="75"/>
    </location>
</feature>
<feature type="transmembrane region" description="Helical" evidence="9">
    <location>
        <begin position="243"/>
        <end position="260"/>
    </location>
</feature>
<dbReference type="InterPro" id="IPR006068">
    <property type="entry name" value="ATPase_P-typ_cation-transptr_C"/>
</dbReference>
<feature type="transmembrane region" description="Helical" evidence="9">
    <location>
        <begin position="272"/>
        <end position="298"/>
    </location>
</feature>
<dbReference type="InterPro" id="IPR044492">
    <property type="entry name" value="P_typ_ATPase_HD_dom"/>
</dbReference>
<evidence type="ECO:0000256" key="5">
    <source>
        <dbReference type="ARBA" id="ARBA00022840"/>
    </source>
</evidence>
<evidence type="ECO:0000256" key="4">
    <source>
        <dbReference type="ARBA" id="ARBA00022741"/>
    </source>
</evidence>
<dbReference type="Proteomes" id="UP000230922">
    <property type="component" value="Unassembled WGS sequence"/>
</dbReference>
<accession>A0A2H0VB71</accession>
<comment type="subcellular location">
    <subcellularLocation>
        <location evidence="1">Membrane</location>
        <topology evidence="1">Multi-pass membrane protein</topology>
    </subcellularLocation>
</comment>
<dbReference type="InterPro" id="IPR023298">
    <property type="entry name" value="ATPase_P-typ_TM_dom_sf"/>
</dbReference>
<keyword evidence="6" id="KW-1278">Translocase</keyword>
<dbReference type="InterPro" id="IPR004014">
    <property type="entry name" value="ATPase_P-typ_cation-transptr_N"/>
</dbReference>
<dbReference type="GO" id="GO:1990573">
    <property type="term" value="P:potassium ion import across plasma membrane"/>
    <property type="evidence" value="ECO:0007669"/>
    <property type="project" value="TreeGrafter"/>
</dbReference>
<dbReference type="Gene3D" id="3.40.1110.10">
    <property type="entry name" value="Calcium-transporting ATPase, cytoplasmic domain N"/>
    <property type="match status" value="1"/>
</dbReference>
<dbReference type="SMART" id="SM00831">
    <property type="entry name" value="Cation_ATPase_N"/>
    <property type="match status" value="1"/>
</dbReference>
<dbReference type="InterPro" id="IPR050510">
    <property type="entry name" value="Cation_transp_ATPase_P-type"/>
</dbReference>
<dbReference type="Pfam" id="PF13246">
    <property type="entry name" value="Cation_ATPase"/>
    <property type="match status" value="1"/>
</dbReference>
<dbReference type="PROSITE" id="PS00154">
    <property type="entry name" value="ATPASE_E1_E2"/>
    <property type="match status" value="1"/>
</dbReference>
<evidence type="ECO:0000256" key="9">
    <source>
        <dbReference type="SAM" id="Phobius"/>
    </source>
</evidence>
<dbReference type="NCBIfam" id="TIGR01494">
    <property type="entry name" value="ATPase_P-type"/>
    <property type="match status" value="2"/>
</dbReference>
<evidence type="ECO:0000259" key="10">
    <source>
        <dbReference type="SMART" id="SM00831"/>
    </source>
</evidence>
<gene>
    <name evidence="11" type="ORF">COT92_01775</name>
</gene>
<feature type="transmembrane region" description="Helical" evidence="9">
    <location>
        <begin position="81"/>
        <end position="99"/>
    </location>
</feature>
<evidence type="ECO:0000256" key="3">
    <source>
        <dbReference type="ARBA" id="ARBA00022692"/>
    </source>
</evidence>
<keyword evidence="7 9" id="KW-1133">Transmembrane helix</keyword>
<feature type="transmembrane region" description="Helical" evidence="9">
    <location>
        <begin position="825"/>
        <end position="845"/>
    </location>
</feature>
<dbReference type="SUPFAM" id="SSF56784">
    <property type="entry name" value="HAD-like"/>
    <property type="match status" value="1"/>
</dbReference>
<evidence type="ECO:0000313" key="12">
    <source>
        <dbReference type="Proteomes" id="UP000230922"/>
    </source>
</evidence>
<organism evidence="11 12">
    <name type="scientific">Candidatus Doudnabacteria bacterium CG10_big_fil_rev_8_21_14_0_10_42_18</name>
    <dbReference type="NCBI Taxonomy" id="1974552"/>
    <lineage>
        <taxon>Bacteria</taxon>
        <taxon>Candidatus Doudnaibacteriota</taxon>
    </lineage>
</organism>
<feature type="transmembrane region" description="Helical" evidence="9">
    <location>
        <begin position="713"/>
        <end position="735"/>
    </location>
</feature>
<dbReference type="PANTHER" id="PTHR43294:SF20">
    <property type="entry name" value="P-TYPE ATPASE"/>
    <property type="match status" value="1"/>
</dbReference>
<dbReference type="EMBL" id="PFAK01000029">
    <property type="protein sequence ID" value="PIR96311.1"/>
    <property type="molecule type" value="Genomic_DNA"/>
</dbReference>
<dbReference type="GO" id="GO:0005886">
    <property type="term" value="C:plasma membrane"/>
    <property type="evidence" value="ECO:0007669"/>
    <property type="project" value="TreeGrafter"/>
</dbReference>
<feature type="transmembrane region" description="Helical" evidence="9">
    <location>
        <begin position="686"/>
        <end position="707"/>
    </location>
</feature>
<feature type="transmembrane region" description="Helical" evidence="9">
    <location>
        <begin position="755"/>
        <end position="778"/>
    </location>
</feature>
<dbReference type="PRINTS" id="PR00119">
    <property type="entry name" value="CATATPASE"/>
</dbReference>
<protein>
    <recommendedName>
        <fullName evidence="10">Cation-transporting P-type ATPase N-terminal domain-containing protein</fullName>
    </recommendedName>
</protein>
<name>A0A2H0VB71_9BACT</name>
<dbReference type="Pfam" id="PF00122">
    <property type="entry name" value="E1-E2_ATPase"/>
    <property type="match status" value="1"/>
</dbReference>
<evidence type="ECO:0000256" key="7">
    <source>
        <dbReference type="ARBA" id="ARBA00022989"/>
    </source>
</evidence>
<dbReference type="GO" id="GO:0036376">
    <property type="term" value="P:sodium ion export across plasma membrane"/>
    <property type="evidence" value="ECO:0007669"/>
    <property type="project" value="TreeGrafter"/>
</dbReference>
<feature type="domain" description="Cation-transporting P-type ATPase N-terminal" evidence="10">
    <location>
        <begin position="2"/>
        <end position="76"/>
    </location>
</feature>
<dbReference type="InterPro" id="IPR023214">
    <property type="entry name" value="HAD_sf"/>
</dbReference>
<dbReference type="Pfam" id="PF00690">
    <property type="entry name" value="Cation_ATPase_N"/>
    <property type="match status" value="1"/>
</dbReference>
<evidence type="ECO:0000256" key="6">
    <source>
        <dbReference type="ARBA" id="ARBA00022967"/>
    </source>
</evidence>
<dbReference type="GO" id="GO:0016887">
    <property type="term" value="F:ATP hydrolysis activity"/>
    <property type="evidence" value="ECO:0007669"/>
    <property type="project" value="InterPro"/>
</dbReference>
<dbReference type="PRINTS" id="PR00120">
    <property type="entry name" value="HATPASE"/>
</dbReference>
<dbReference type="InterPro" id="IPR059000">
    <property type="entry name" value="ATPase_P-type_domA"/>
</dbReference>
<dbReference type="GO" id="GO:0005391">
    <property type="term" value="F:P-type sodium:potassium-exchanging transporter activity"/>
    <property type="evidence" value="ECO:0007669"/>
    <property type="project" value="TreeGrafter"/>
</dbReference>
<dbReference type="SUPFAM" id="SSF81665">
    <property type="entry name" value="Calcium ATPase, transmembrane domain M"/>
    <property type="match status" value="1"/>
</dbReference>
<dbReference type="SUPFAM" id="SSF81653">
    <property type="entry name" value="Calcium ATPase, transduction domain A"/>
    <property type="match status" value="1"/>
</dbReference>
<dbReference type="InterPro" id="IPR036412">
    <property type="entry name" value="HAD-like_sf"/>
</dbReference>
<proteinExistence type="inferred from homology"/>
<keyword evidence="3 9" id="KW-0812">Transmembrane</keyword>
<comment type="caution">
    <text evidence="11">The sequence shown here is derived from an EMBL/GenBank/DDBJ whole genome shotgun (WGS) entry which is preliminary data.</text>
</comment>
<dbReference type="GO" id="GO:0005524">
    <property type="term" value="F:ATP binding"/>
    <property type="evidence" value="ECO:0007669"/>
    <property type="project" value="UniProtKB-KW"/>
</dbReference>
<dbReference type="InterPro" id="IPR018303">
    <property type="entry name" value="ATPase_P-typ_P_site"/>
</dbReference>
<evidence type="ECO:0000313" key="11">
    <source>
        <dbReference type="EMBL" id="PIR96311.1"/>
    </source>
</evidence>
<dbReference type="SUPFAM" id="SSF81660">
    <property type="entry name" value="Metal cation-transporting ATPase, ATP-binding domain N"/>
    <property type="match status" value="1"/>
</dbReference>
<feature type="transmembrane region" description="Helical" evidence="9">
    <location>
        <begin position="784"/>
        <end position="804"/>
    </location>
</feature>
<reference evidence="12" key="1">
    <citation type="submission" date="2017-09" db="EMBL/GenBank/DDBJ databases">
        <title>Depth-based differentiation of microbial function through sediment-hosted aquifers and enrichment of novel symbionts in the deep terrestrial subsurface.</title>
        <authorList>
            <person name="Probst A.J."/>
            <person name="Ladd B."/>
            <person name="Jarett J.K."/>
            <person name="Geller-Mcgrath D.E."/>
            <person name="Sieber C.M.K."/>
            <person name="Emerson J.B."/>
            <person name="Anantharaman K."/>
            <person name="Thomas B.C."/>
            <person name="Malmstrom R."/>
            <person name="Stieglmeier M."/>
            <person name="Klingl A."/>
            <person name="Woyke T."/>
            <person name="Ryan C.M."/>
            <person name="Banfield J.F."/>
        </authorList>
    </citation>
    <scope>NUCLEOTIDE SEQUENCE [LARGE SCALE GENOMIC DNA]</scope>
</reference>
<dbReference type="GO" id="GO:0006883">
    <property type="term" value="P:intracellular sodium ion homeostasis"/>
    <property type="evidence" value="ECO:0007669"/>
    <property type="project" value="TreeGrafter"/>
</dbReference>
<dbReference type="AlphaFoldDB" id="A0A2H0VB71"/>
<dbReference type="InterPro" id="IPR023299">
    <property type="entry name" value="ATPase_P-typ_cyto_dom_N"/>
</dbReference>
<keyword evidence="5" id="KW-0067">ATP-binding</keyword>
<dbReference type="SFLD" id="SFLDF00027">
    <property type="entry name" value="p-type_atpase"/>
    <property type="match status" value="1"/>
</dbReference>
<dbReference type="SFLD" id="SFLDG00002">
    <property type="entry name" value="C1.7:_P-type_atpase_like"/>
    <property type="match status" value="1"/>
</dbReference>
<keyword evidence="8 9" id="KW-0472">Membrane</keyword>
<dbReference type="PANTHER" id="PTHR43294">
    <property type="entry name" value="SODIUM/POTASSIUM-TRANSPORTING ATPASE SUBUNIT ALPHA"/>
    <property type="match status" value="1"/>
</dbReference>
<dbReference type="InterPro" id="IPR008250">
    <property type="entry name" value="ATPase_P-typ_transduc_dom_A_sf"/>
</dbReference>
<dbReference type="GO" id="GO:1902600">
    <property type="term" value="P:proton transmembrane transport"/>
    <property type="evidence" value="ECO:0007669"/>
    <property type="project" value="TreeGrafter"/>
</dbReference>